<dbReference type="RefSeq" id="WP_208890895.1">
    <property type="nucleotide sequence ID" value="NZ_CP019336.1"/>
</dbReference>
<evidence type="ECO:0000256" key="2">
    <source>
        <dbReference type="SAM" id="SignalP"/>
    </source>
</evidence>
<dbReference type="Pfam" id="PF18962">
    <property type="entry name" value="Por_Secre_tail"/>
    <property type="match status" value="1"/>
</dbReference>
<name>A0ABN5F4H0_9FLAO</name>
<dbReference type="EMBL" id="CP019336">
    <property type="protein sequence ID" value="AUC21848.1"/>
    <property type="molecule type" value="Genomic_DNA"/>
</dbReference>
<evidence type="ECO:0000256" key="1">
    <source>
        <dbReference type="ARBA" id="ARBA00022729"/>
    </source>
</evidence>
<organism evidence="4 5">
    <name type="scientific">Polaribacter sejongensis</name>
    <dbReference type="NCBI Taxonomy" id="985043"/>
    <lineage>
        <taxon>Bacteria</taxon>
        <taxon>Pseudomonadati</taxon>
        <taxon>Bacteroidota</taxon>
        <taxon>Flavobacteriia</taxon>
        <taxon>Flavobacteriales</taxon>
        <taxon>Flavobacteriaceae</taxon>
    </lineage>
</organism>
<feature type="signal peptide" evidence="2">
    <location>
        <begin position="1"/>
        <end position="21"/>
    </location>
</feature>
<sequence length="826" mass="90040">MKSLNRNLLLIFLLIVNLVSAQIPCSTGFNANGIDDFITIGNTDAINLQNTRNRTIEFWFKPSDITTRQVLYEEGAQVNAILFFIEGGQIYAGGFRDNAGTNANRRFFRSSVGDIAVDEWNHIALTLEDTASPDLTFKWFLNGVEKDVQDGVQISSHSGNISIGRNGGNMRFPSSLITNWTTSSVGSSTSETYNSGFTGQIASSYNYNGNISLLRIWNVARSETQINANKSTYLTSGTSLVAYQDGDKIKYKGNGSTSIGATATANGSGTTYTWVGGNSTDFSNDANWSGTSPVVTKTQTVVINDGTNSPSITSSIGVVNIGNLTIESGAEITVESGGTLNVYYSLINNGTITVENGGSLIYHACNSSIQGSGTFKIKRVTPTYSDNKFYSYWSSPVISSDSNIATVFPDASLIYKFDAASSNSDWVSAGTSDFNTGIGYAVRNESAGGQLRTFSGKINEGDIEVDIYNTSNLAGSDFDGIVWSTEGDNLIGNPYSSAIDWDLVVSDLDNNEIDGTMYLWSQNSVHIGENRQADYLEYNMTGGANNTTTSNIGSGQGFFIKTTSANPNLKITFKTTHQVAGLNTKFLKSSTNNDGNVKKKGRSWFTFNHNDITKTILIGFLEGATESFDRLYDAPFDVEKKSMGFYSFVEDVHKATIQGLPVLKEDTKIIRVGFVADKIGDYSIGIQEEQIEEGYNIYLVDTEKGMTVDLKQAEYDFIIDAVGENNTRFKVVYSKGKLKTLSNESIEIEAKELSVYLDAGKELIVIYNNSKDDIDEVSLFNVQGRKVASYKGSQQKNTSNLSPGFYVVKVKLEDSSTLNKKILIAN</sequence>
<evidence type="ECO:0000259" key="3">
    <source>
        <dbReference type="Pfam" id="PF18962"/>
    </source>
</evidence>
<dbReference type="SUPFAM" id="SSF49899">
    <property type="entry name" value="Concanavalin A-like lectins/glucanases"/>
    <property type="match status" value="1"/>
</dbReference>
<dbReference type="InterPro" id="IPR013320">
    <property type="entry name" value="ConA-like_dom_sf"/>
</dbReference>
<reference evidence="4 5" key="1">
    <citation type="submission" date="2017-02" db="EMBL/GenBank/DDBJ databases">
        <title>Trade-off between light-utilization and light-protection in marine flavobacteria.</title>
        <authorList>
            <person name="Kumagai Y."/>
            <person name="Yoshizawa S."/>
            <person name="Kogure K."/>
            <person name="Iwasaki W."/>
        </authorList>
    </citation>
    <scope>NUCLEOTIDE SEQUENCE [LARGE SCALE GENOMIC DNA]</scope>
    <source>
        <strain evidence="4 5">KCTC 23670</strain>
    </source>
</reference>
<feature type="domain" description="Secretion system C-terminal sorting" evidence="3">
    <location>
        <begin position="763"/>
        <end position="824"/>
    </location>
</feature>
<keyword evidence="1 2" id="KW-0732">Signal</keyword>
<feature type="chain" id="PRO_5047081094" description="Secretion system C-terminal sorting domain-containing protein" evidence="2">
    <location>
        <begin position="22"/>
        <end position="826"/>
    </location>
</feature>
<evidence type="ECO:0000313" key="4">
    <source>
        <dbReference type="EMBL" id="AUC21848.1"/>
    </source>
</evidence>
<dbReference type="Gene3D" id="2.60.120.200">
    <property type="match status" value="1"/>
</dbReference>
<gene>
    <name evidence="4" type="ORF">BTO15_06915</name>
</gene>
<proteinExistence type="predicted"/>
<dbReference type="InterPro" id="IPR026444">
    <property type="entry name" value="Secre_tail"/>
</dbReference>
<dbReference type="NCBIfam" id="TIGR04183">
    <property type="entry name" value="Por_Secre_tail"/>
    <property type="match status" value="1"/>
</dbReference>
<dbReference type="Pfam" id="PF13385">
    <property type="entry name" value="Laminin_G_3"/>
    <property type="match status" value="1"/>
</dbReference>
<evidence type="ECO:0000313" key="5">
    <source>
        <dbReference type="Proteomes" id="UP000232721"/>
    </source>
</evidence>
<dbReference type="Proteomes" id="UP000232721">
    <property type="component" value="Chromosome"/>
</dbReference>
<keyword evidence="5" id="KW-1185">Reference proteome</keyword>
<accession>A0ABN5F4H0</accession>
<protein>
    <recommendedName>
        <fullName evidence="3">Secretion system C-terminal sorting domain-containing protein</fullName>
    </recommendedName>
</protein>